<protein>
    <recommendedName>
        <fullName evidence="3">CRISPR-associated protein Cas6 C-terminal domain-containing protein</fullName>
    </recommendedName>
</protein>
<dbReference type="Proteomes" id="UP000191931">
    <property type="component" value="Unassembled WGS sequence"/>
</dbReference>
<evidence type="ECO:0000313" key="2">
    <source>
        <dbReference type="Proteomes" id="UP000191931"/>
    </source>
</evidence>
<gene>
    <name evidence="1" type="ORF">MTBBW1_1040069</name>
</gene>
<dbReference type="AlphaFoldDB" id="A0A1W1H589"/>
<organism evidence="1 2">
    <name type="scientific">Desulfamplus magnetovallimortis</name>
    <dbReference type="NCBI Taxonomy" id="1246637"/>
    <lineage>
        <taxon>Bacteria</taxon>
        <taxon>Pseudomonadati</taxon>
        <taxon>Thermodesulfobacteriota</taxon>
        <taxon>Desulfobacteria</taxon>
        <taxon>Desulfobacterales</taxon>
        <taxon>Desulfobacteraceae</taxon>
        <taxon>Desulfamplus</taxon>
    </lineage>
</organism>
<keyword evidence="2" id="KW-1185">Reference proteome</keyword>
<accession>A0A1W1H589</accession>
<evidence type="ECO:0000313" key="1">
    <source>
        <dbReference type="EMBL" id="SLM27612.1"/>
    </source>
</evidence>
<evidence type="ECO:0008006" key="3">
    <source>
        <dbReference type="Google" id="ProtNLM"/>
    </source>
</evidence>
<dbReference type="EMBL" id="FWEV01000007">
    <property type="protein sequence ID" value="SLM27612.1"/>
    <property type="molecule type" value="Genomic_DNA"/>
</dbReference>
<name>A0A1W1H589_9BACT</name>
<proteinExistence type="predicted"/>
<dbReference type="STRING" id="1246637.MTBBW1_1040069"/>
<reference evidence="1 2" key="1">
    <citation type="submission" date="2017-03" db="EMBL/GenBank/DDBJ databases">
        <authorList>
            <person name="Afonso C.L."/>
            <person name="Miller P.J."/>
            <person name="Scott M.A."/>
            <person name="Spackman E."/>
            <person name="Goraichik I."/>
            <person name="Dimitrov K.M."/>
            <person name="Suarez D.L."/>
            <person name="Swayne D.E."/>
        </authorList>
    </citation>
    <scope>NUCLEOTIDE SEQUENCE [LARGE SCALE GENOMIC DNA]</scope>
    <source>
        <strain evidence="1">PRJEB14757</strain>
    </source>
</reference>
<sequence>MSYLIMLNMSFDLIRYLFVLEVNSTLVWLPKWPAMELSLLLGEVIADALPIVDARAWKKSLSAWHSYCSDVARKKASVKFVNRNPWPIDAVIFWYPAKRSYGKGERILFELKLLGRSADHELFVEVILPAMEQIAMNPYIGTKYKNSLWGHFDISSVYSARGSSWKPILKNGKLDLRRKIISSQWSNGLKFGPDSFNSLDRIRWLSPFLVAPASNKAGRTGNRKSMPVPPLSSILEAIAERVCYVTLGKYSTAMDFLNSIEKDELASWREAMKYADSNSICRHNIKKSSQLFSGLRMGSQTFKTPVHETLIPFLSLGSILHIGEYTHFGCGTYTMV</sequence>